<dbReference type="OrthoDB" id="26838at2759"/>
<dbReference type="PANTHER" id="PTHR43040:SF1">
    <property type="entry name" value="RIBONUCLEASE D"/>
    <property type="match status" value="1"/>
</dbReference>
<dbReference type="PANTHER" id="PTHR43040">
    <property type="entry name" value="RIBONUCLEASE D"/>
    <property type="match status" value="1"/>
</dbReference>
<evidence type="ECO:0000256" key="1">
    <source>
        <dbReference type="SAM" id="MobiDB-lite"/>
    </source>
</evidence>
<dbReference type="InterPro" id="IPR036397">
    <property type="entry name" value="RNaseH_sf"/>
</dbReference>
<dbReference type="GO" id="GO:0008408">
    <property type="term" value="F:3'-5' exonuclease activity"/>
    <property type="evidence" value="ECO:0007669"/>
    <property type="project" value="InterPro"/>
</dbReference>
<feature type="compositionally biased region" description="Basic and acidic residues" evidence="1">
    <location>
        <begin position="223"/>
        <end position="236"/>
    </location>
</feature>
<accession>A0A517LKZ6</accession>
<dbReference type="GO" id="GO:0006139">
    <property type="term" value="P:nucleobase-containing compound metabolic process"/>
    <property type="evidence" value="ECO:0007669"/>
    <property type="project" value="InterPro"/>
</dbReference>
<sequence>MASANSPSVLISTTHELEEFISTIADSDTLYLDLEGKSLGRNGSICIVSILVHPKHIVRLIDITTLGKDAFTTAGSNGKTLKSILEDDNIMKCIWDCRNDADALYSLYQVSLAGVTDIQLFENATRTGAKTYLCGLAKAIEWDLQLNWSDRRRWQDTKKAVTGLMSSDIFAARPMERNTIDYCVNDLVHLPLLLNVYTARLEVLSSNWTVRVRDATARRIQDARSEGYEPHSEQKRFGPWGI</sequence>
<gene>
    <name evidence="3" type="ORF">FKW77_002119</name>
</gene>
<dbReference type="Proteomes" id="UP000316270">
    <property type="component" value="Chromosome 15"/>
</dbReference>
<feature type="region of interest" description="Disordered" evidence="1">
    <location>
        <begin position="223"/>
        <end position="242"/>
    </location>
</feature>
<dbReference type="STRING" id="50376.A0A517LKZ6"/>
<dbReference type="GO" id="GO:0003676">
    <property type="term" value="F:nucleic acid binding"/>
    <property type="evidence" value="ECO:0007669"/>
    <property type="project" value="InterPro"/>
</dbReference>
<evidence type="ECO:0000313" key="3">
    <source>
        <dbReference type="EMBL" id="QDS76299.1"/>
    </source>
</evidence>
<dbReference type="InterPro" id="IPR002562">
    <property type="entry name" value="3'-5'_exonuclease_dom"/>
</dbReference>
<reference evidence="3 4" key="1">
    <citation type="submission" date="2019-07" db="EMBL/GenBank/DDBJ databases">
        <title>Finished genome of Venturia effusa.</title>
        <authorList>
            <person name="Young C.A."/>
            <person name="Cox M.P."/>
            <person name="Ganley A.R.D."/>
            <person name="David W.J."/>
        </authorList>
    </citation>
    <scope>NUCLEOTIDE SEQUENCE [LARGE SCALE GENOMIC DNA]</scope>
    <source>
        <strain evidence="4">albino</strain>
    </source>
</reference>
<feature type="domain" description="3'-5' exonuclease" evidence="2">
    <location>
        <begin position="10"/>
        <end position="188"/>
    </location>
</feature>
<dbReference type="Gene3D" id="3.30.420.10">
    <property type="entry name" value="Ribonuclease H-like superfamily/Ribonuclease H"/>
    <property type="match status" value="1"/>
</dbReference>
<dbReference type="InterPro" id="IPR012337">
    <property type="entry name" value="RNaseH-like_sf"/>
</dbReference>
<proteinExistence type="predicted"/>
<dbReference type="Pfam" id="PF01612">
    <property type="entry name" value="DNA_pol_A_exo1"/>
    <property type="match status" value="1"/>
</dbReference>
<dbReference type="AlphaFoldDB" id="A0A517LKZ6"/>
<protein>
    <recommendedName>
        <fullName evidence="2">3'-5' exonuclease domain-containing protein</fullName>
    </recommendedName>
</protein>
<dbReference type="SUPFAM" id="SSF53098">
    <property type="entry name" value="Ribonuclease H-like"/>
    <property type="match status" value="1"/>
</dbReference>
<name>A0A517LKZ6_9PEZI</name>
<evidence type="ECO:0000259" key="2">
    <source>
        <dbReference type="Pfam" id="PF01612"/>
    </source>
</evidence>
<evidence type="ECO:0000313" key="4">
    <source>
        <dbReference type="Proteomes" id="UP000316270"/>
    </source>
</evidence>
<dbReference type="EMBL" id="CP042199">
    <property type="protein sequence ID" value="QDS76299.1"/>
    <property type="molecule type" value="Genomic_DNA"/>
</dbReference>
<organism evidence="3 4">
    <name type="scientific">Venturia effusa</name>
    <dbReference type="NCBI Taxonomy" id="50376"/>
    <lineage>
        <taxon>Eukaryota</taxon>
        <taxon>Fungi</taxon>
        <taxon>Dikarya</taxon>
        <taxon>Ascomycota</taxon>
        <taxon>Pezizomycotina</taxon>
        <taxon>Dothideomycetes</taxon>
        <taxon>Pleosporomycetidae</taxon>
        <taxon>Venturiales</taxon>
        <taxon>Venturiaceae</taxon>
        <taxon>Venturia</taxon>
    </lineage>
</organism>
<keyword evidence="4" id="KW-1185">Reference proteome</keyword>